<protein>
    <submittedName>
        <fullName evidence="1">Uncharacterized protein</fullName>
    </submittedName>
</protein>
<sequence>MYGSEAGREQKALSGEMHQFLPKDAGGLDAMLQNVEFCRTCDMKYDRCPDALESLQNAYAWVQQYAK</sequence>
<accession>A0ABZ2K6P6</accession>
<keyword evidence="2" id="KW-1185">Reference proteome</keyword>
<gene>
    <name evidence="1" type="ORF">LZC95_48965</name>
</gene>
<organism evidence="1 2">
    <name type="scientific">Pendulispora brunnea</name>
    <dbReference type="NCBI Taxonomy" id="2905690"/>
    <lineage>
        <taxon>Bacteria</taxon>
        <taxon>Pseudomonadati</taxon>
        <taxon>Myxococcota</taxon>
        <taxon>Myxococcia</taxon>
        <taxon>Myxococcales</taxon>
        <taxon>Sorangiineae</taxon>
        <taxon>Pendulisporaceae</taxon>
        <taxon>Pendulispora</taxon>
    </lineage>
</organism>
<evidence type="ECO:0000313" key="2">
    <source>
        <dbReference type="Proteomes" id="UP001379533"/>
    </source>
</evidence>
<reference evidence="1 2" key="1">
    <citation type="submission" date="2021-12" db="EMBL/GenBank/DDBJ databases">
        <title>Discovery of the Pendulisporaceae a myxobacterial family with distinct sporulation behavior and unique specialized metabolism.</title>
        <authorList>
            <person name="Garcia R."/>
            <person name="Popoff A."/>
            <person name="Bader C.D."/>
            <person name="Loehr J."/>
            <person name="Walesch S."/>
            <person name="Walt C."/>
            <person name="Boldt J."/>
            <person name="Bunk B."/>
            <person name="Haeckl F.J.F.P.J."/>
            <person name="Gunesch A.P."/>
            <person name="Birkelbach J."/>
            <person name="Nuebel U."/>
            <person name="Pietschmann T."/>
            <person name="Bach T."/>
            <person name="Mueller R."/>
        </authorList>
    </citation>
    <scope>NUCLEOTIDE SEQUENCE [LARGE SCALE GENOMIC DNA]</scope>
    <source>
        <strain evidence="1 2">MSr12523</strain>
    </source>
</reference>
<dbReference type="Proteomes" id="UP001379533">
    <property type="component" value="Chromosome"/>
</dbReference>
<evidence type="ECO:0000313" key="1">
    <source>
        <dbReference type="EMBL" id="WXA94366.1"/>
    </source>
</evidence>
<dbReference type="RefSeq" id="WP_394844973.1">
    <property type="nucleotide sequence ID" value="NZ_CP089982.1"/>
</dbReference>
<name>A0ABZ2K6P6_9BACT</name>
<dbReference type="EMBL" id="CP089982">
    <property type="protein sequence ID" value="WXA94366.1"/>
    <property type="molecule type" value="Genomic_DNA"/>
</dbReference>
<proteinExistence type="predicted"/>